<protein>
    <submittedName>
        <fullName evidence="1">Uncharacterized protein</fullName>
    </submittedName>
</protein>
<dbReference type="AlphaFoldDB" id="A0A1F7RBX3"/>
<dbReference type="EMBL" id="MGDB01000139">
    <property type="protein sequence ID" value="OGL38728.1"/>
    <property type="molecule type" value="Genomic_DNA"/>
</dbReference>
<organism evidence="1 2">
    <name type="scientific">Candidatus Schekmanbacteria bacterium GWA2_38_11</name>
    <dbReference type="NCBI Taxonomy" id="1817876"/>
    <lineage>
        <taxon>Bacteria</taxon>
        <taxon>Candidatus Schekmaniibacteriota</taxon>
    </lineage>
</organism>
<reference evidence="1 2" key="1">
    <citation type="journal article" date="2016" name="Nat. Commun.">
        <title>Thousands of microbial genomes shed light on interconnected biogeochemical processes in an aquifer system.</title>
        <authorList>
            <person name="Anantharaman K."/>
            <person name="Brown C.T."/>
            <person name="Hug L.A."/>
            <person name="Sharon I."/>
            <person name="Castelle C.J."/>
            <person name="Probst A.J."/>
            <person name="Thomas B.C."/>
            <person name="Singh A."/>
            <person name="Wilkins M.J."/>
            <person name="Karaoz U."/>
            <person name="Brodie E.L."/>
            <person name="Williams K.H."/>
            <person name="Hubbard S.S."/>
            <person name="Banfield J.F."/>
        </authorList>
    </citation>
    <scope>NUCLEOTIDE SEQUENCE [LARGE SCALE GENOMIC DNA]</scope>
</reference>
<sequence length="62" mass="7029">MIFPTFSFLSILAVASWSFSKGKTESTTGFSFPVLKCGRTSRAKDRVRGYLMVKIISLFFRI</sequence>
<evidence type="ECO:0000313" key="2">
    <source>
        <dbReference type="Proteomes" id="UP000178526"/>
    </source>
</evidence>
<proteinExistence type="predicted"/>
<accession>A0A1F7RBX3</accession>
<gene>
    <name evidence="1" type="ORF">A2042_06670</name>
</gene>
<comment type="caution">
    <text evidence="1">The sequence shown here is derived from an EMBL/GenBank/DDBJ whole genome shotgun (WGS) entry which is preliminary data.</text>
</comment>
<name>A0A1F7RBX3_9BACT</name>
<dbReference type="Proteomes" id="UP000178526">
    <property type="component" value="Unassembled WGS sequence"/>
</dbReference>
<evidence type="ECO:0000313" key="1">
    <source>
        <dbReference type="EMBL" id="OGL38728.1"/>
    </source>
</evidence>